<evidence type="ECO:0000313" key="2">
    <source>
        <dbReference type="EMBL" id="SET50811.1"/>
    </source>
</evidence>
<dbReference type="InterPro" id="IPR016152">
    <property type="entry name" value="PTrfase/Anion_transptr"/>
</dbReference>
<keyword evidence="3" id="KW-1185">Reference proteome</keyword>
<dbReference type="RefSeq" id="WP_093321886.1">
    <property type="nucleotide sequence ID" value="NZ_FOHV01000033.1"/>
</dbReference>
<dbReference type="SUPFAM" id="SSF55804">
    <property type="entry name" value="Phoshotransferase/anion transport protein"/>
    <property type="match status" value="1"/>
</dbReference>
<organism evidence="2 3">
    <name type="scientific">Thorsellia anophelis DSM 18579</name>
    <dbReference type="NCBI Taxonomy" id="1123402"/>
    <lineage>
        <taxon>Bacteria</taxon>
        <taxon>Pseudomonadati</taxon>
        <taxon>Pseudomonadota</taxon>
        <taxon>Gammaproteobacteria</taxon>
        <taxon>Enterobacterales</taxon>
        <taxon>Thorselliaceae</taxon>
        <taxon>Thorsellia</taxon>
    </lineage>
</organism>
<dbReference type="Pfam" id="PF00359">
    <property type="entry name" value="PTS_EIIA_2"/>
    <property type="match status" value="1"/>
</dbReference>
<sequence length="146" mass="16537">MDVLVKVDITLNNKDDLFNMVAEDLIKKEYVKNSYLEALKSRETEFPTGINFGFGQLAIPHCEAEHSNKACIYITKLKEAIEFENADGDGVCKVKTAIFLVVTDPKDQIGILKKLFGFLQSEDNFLSLEEEDDSEVLKIMFTHQVV</sequence>
<dbReference type="STRING" id="1123402.SAMN02583745_02575"/>
<dbReference type="EMBL" id="FOHV01000033">
    <property type="protein sequence ID" value="SET50811.1"/>
    <property type="molecule type" value="Genomic_DNA"/>
</dbReference>
<dbReference type="Proteomes" id="UP000242642">
    <property type="component" value="Unassembled WGS sequence"/>
</dbReference>
<protein>
    <submittedName>
        <fullName evidence="2">PTS system galactitol-specific EIIA component, Gat family</fullName>
    </submittedName>
</protein>
<dbReference type="InterPro" id="IPR051541">
    <property type="entry name" value="PTS_SugarTrans_NitroReg"/>
</dbReference>
<dbReference type="CDD" id="cd00211">
    <property type="entry name" value="PTS_IIA_fru"/>
    <property type="match status" value="1"/>
</dbReference>
<reference evidence="3" key="1">
    <citation type="submission" date="2016-10" db="EMBL/GenBank/DDBJ databases">
        <authorList>
            <person name="Varghese N."/>
            <person name="Submissions S."/>
        </authorList>
    </citation>
    <scope>NUCLEOTIDE SEQUENCE [LARGE SCALE GENOMIC DNA]</scope>
    <source>
        <strain evidence="3">DSM 18579</strain>
    </source>
</reference>
<evidence type="ECO:0000313" key="3">
    <source>
        <dbReference type="Proteomes" id="UP000242642"/>
    </source>
</evidence>
<proteinExistence type="predicted"/>
<evidence type="ECO:0000259" key="1">
    <source>
        <dbReference type="PROSITE" id="PS51094"/>
    </source>
</evidence>
<dbReference type="Gene3D" id="3.40.930.10">
    <property type="entry name" value="Mannitol-specific EII, Chain A"/>
    <property type="match status" value="1"/>
</dbReference>
<dbReference type="PANTHER" id="PTHR47738">
    <property type="entry name" value="PTS SYSTEM FRUCTOSE-LIKE EIIA COMPONENT-RELATED"/>
    <property type="match status" value="1"/>
</dbReference>
<dbReference type="InterPro" id="IPR002178">
    <property type="entry name" value="PTS_EIIA_type-2_dom"/>
</dbReference>
<name>A0A1I0F0A4_9GAMM</name>
<dbReference type="OrthoDB" id="3192919at2"/>
<dbReference type="PROSITE" id="PS51094">
    <property type="entry name" value="PTS_EIIA_TYPE_2"/>
    <property type="match status" value="1"/>
</dbReference>
<accession>A0A1I0F0A4</accession>
<dbReference type="AlphaFoldDB" id="A0A1I0F0A4"/>
<gene>
    <name evidence="2" type="ORF">SAMN02583745_02575</name>
</gene>
<feature type="domain" description="PTS EIIA type-2" evidence="1">
    <location>
        <begin position="1"/>
        <end position="144"/>
    </location>
</feature>